<evidence type="ECO:0000313" key="9">
    <source>
        <dbReference type="Proteomes" id="UP000262882"/>
    </source>
</evidence>
<comment type="similarity">
    <text evidence="2">Belongs to the DoxX family.</text>
</comment>
<organism evidence="8 9">
    <name type="scientific">Actinomadura spongiicola</name>
    <dbReference type="NCBI Taxonomy" id="2303421"/>
    <lineage>
        <taxon>Bacteria</taxon>
        <taxon>Bacillati</taxon>
        <taxon>Actinomycetota</taxon>
        <taxon>Actinomycetes</taxon>
        <taxon>Streptosporangiales</taxon>
        <taxon>Thermomonosporaceae</taxon>
        <taxon>Actinomadura</taxon>
    </lineage>
</organism>
<evidence type="ECO:0000313" key="8">
    <source>
        <dbReference type="EMBL" id="RFS85161.1"/>
    </source>
</evidence>
<keyword evidence="6 7" id="KW-0472">Membrane</keyword>
<dbReference type="PANTHER" id="PTHR33452">
    <property type="entry name" value="OXIDOREDUCTASE CATD-RELATED"/>
    <property type="match status" value="1"/>
</dbReference>
<evidence type="ECO:0000256" key="3">
    <source>
        <dbReference type="ARBA" id="ARBA00022475"/>
    </source>
</evidence>
<dbReference type="InterPro" id="IPR032808">
    <property type="entry name" value="DoxX"/>
</dbReference>
<accession>A0A372GIH2</accession>
<protein>
    <submittedName>
        <fullName evidence="8">DoxX family protein</fullName>
    </submittedName>
</protein>
<keyword evidence="9" id="KW-1185">Reference proteome</keyword>
<comment type="caution">
    <text evidence="8">The sequence shown here is derived from an EMBL/GenBank/DDBJ whole genome shotgun (WGS) entry which is preliminary data.</text>
</comment>
<evidence type="ECO:0000256" key="6">
    <source>
        <dbReference type="ARBA" id="ARBA00023136"/>
    </source>
</evidence>
<dbReference type="Pfam" id="PF07681">
    <property type="entry name" value="DoxX"/>
    <property type="match status" value="1"/>
</dbReference>
<feature type="transmembrane region" description="Helical" evidence="7">
    <location>
        <begin position="108"/>
        <end position="127"/>
    </location>
</feature>
<dbReference type="GO" id="GO:0005886">
    <property type="term" value="C:plasma membrane"/>
    <property type="evidence" value="ECO:0007669"/>
    <property type="project" value="UniProtKB-SubCell"/>
</dbReference>
<proteinExistence type="inferred from homology"/>
<dbReference type="Proteomes" id="UP000262882">
    <property type="component" value="Unassembled WGS sequence"/>
</dbReference>
<sequence length="151" mass="15650">MLPLRRPPALPDAGLLIGRLAVGVIFVAHGWQKVADTGHSGVAAGFDKLGIPLPDVAAVFCSYVELIGGIALIVGLLVPVAGVLIAVNMAGAFWYAHRGQGLFLDEGGFEYVMVLGAAALLFAATGAGRFSLDALLWGRRENAPDRESVAA</sequence>
<reference evidence="8 9" key="1">
    <citation type="submission" date="2018-08" db="EMBL/GenBank/DDBJ databases">
        <title>Actinomadura spongicola sp. nov., isolated from marine sponge Leucetta chagosensis.</title>
        <authorList>
            <person name="Li L."/>
            <person name="Lin H.W."/>
        </authorList>
    </citation>
    <scope>NUCLEOTIDE SEQUENCE [LARGE SCALE GENOMIC DNA]</scope>
    <source>
        <strain evidence="8 9">LHW52907</strain>
    </source>
</reference>
<dbReference type="InterPro" id="IPR051907">
    <property type="entry name" value="DoxX-like_oxidoreductase"/>
</dbReference>
<evidence type="ECO:0000256" key="4">
    <source>
        <dbReference type="ARBA" id="ARBA00022692"/>
    </source>
</evidence>
<dbReference type="PANTHER" id="PTHR33452:SF1">
    <property type="entry name" value="INNER MEMBRANE PROTEIN YPHA-RELATED"/>
    <property type="match status" value="1"/>
</dbReference>
<comment type="subcellular location">
    <subcellularLocation>
        <location evidence="1">Cell membrane</location>
        <topology evidence="1">Multi-pass membrane protein</topology>
    </subcellularLocation>
</comment>
<feature type="transmembrane region" description="Helical" evidence="7">
    <location>
        <begin position="12"/>
        <end position="31"/>
    </location>
</feature>
<dbReference type="RefSeq" id="WP_117399025.1">
    <property type="nucleotide sequence ID" value="NZ_QVNQ01000003.1"/>
</dbReference>
<feature type="transmembrane region" description="Helical" evidence="7">
    <location>
        <begin position="70"/>
        <end position="96"/>
    </location>
</feature>
<evidence type="ECO:0000256" key="1">
    <source>
        <dbReference type="ARBA" id="ARBA00004651"/>
    </source>
</evidence>
<dbReference type="AlphaFoldDB" id="A0A372GIH2"/>
<dbReference type="OrthoDB" id="1122432at2"/>
<evidence type="ECO:0000256" key="7">
    <source>
        <dbReference type="SAM" id="Phobius"/>
    </source>
</evidence>
<evidence type="ECO:0000256" key="5">
    <source>
        <dbReference type="ARBA" id="ARBA00022989"/>
    </source>
</evidence>
<keyword evidence="4 7" id="KW-0812">Transmembrane</keyword>
<keyword evidence="5 7" id="KW-1133">Transmembrane helix</keyword>
<evidence type="ECO:0000256" key="2">
    <source>
        <dbReference type="ARBA" id="ARBA00006679"/>
    </source>
</evidence>
<keyword evidence="3" id="KW-1003">Cell membrane</keyword>
<dbReference type="EMBL" id="QVNQ01000003">
    <property type="protein sequence ID" value="RFS85161.1"/>
    <property type="molecule type" value="Genomic_DNA"/>
</dbReference>
<gene>
    <name evidence="8" type="ORF">D0T12_08805</name>
</gene>
<name>A0A372GIH2_9ACTN</name>